<evidence type="ECO:0000259" key="8">
    <source>
        <dbReference type="PROSITE" id="PS51181"/>
    </source>
</evidence>
<dbReference type="PROSITE" id="PS51181">
    <property type="entry name" value="PPASE_TENSIN"/>
    <property type="match status" value="1"/>
</dbReference>
<feature type="transmembrane region" description="Helical" evidence="6">
    <location>
        <begin position="41"/>
        <end position="60"/>
    </location>
</feature>
<sequence>MAYERFDSGGDQEEGKVQIEILGETGRYTVDPAAHHGTLRIFTVLLIITDFTLVIVDLAQEECAAGTNGMDIVSTIIISYFVLEVFARMFCLGKEFLNVMDMVDFVVIILSFIISMVFLIFFSGSCRAEEYAKLLVIGRVVRIIRIVRIIFIMVQQRRHIKASTRQLVSQNKRRYQKDGFDLDLCYITERVIAMSFPSKGTMALYRNPVEEVARFFNTKHKDHYKIYNLCSERSYDESLFHNNVSRVFVDDHNVPKLREMLKFTQEVREWMEADSENIIAIHCKGGKGRTGTMICIWLIDCGIFDQAEECLEYFGDRRTDLTKGKTFQGVETPSQSRYVGYYEKCLTDHGRDLPPKKVLKMMSVKITGISTVGHGDGSDFTMEVIQEGKVVFACDLKAQQNCKVLKYPDSDCIVVELVDCPNLEGDVKVMFKTTNKNIPIGYDKCPFYFWFYTSFIEDKMLYLSREELDNPHKSKTHHVFKEKFCG</sequence>
<dbReference type="InterPro" id="IPR057023">
    <property type="entry name" value="PTP-SAK"/>
</dbReference>
<dbReference type="InterPro" id="IPR016130">
    <property type="entry name" value="Tyr_Pase_AS"/>
</dbReference>
<protein>
    <recommendedName>
        <fullName evidence="12">Phosphatidylinositol-3,4,5-trisphosphate 3-phosphatase</fullName>
    </recommendedName>
</protein>
<evidence type="ECO:0008006" key="12">
    <source>
        <dbReference type="Google" id="ProtNLM"/>
    </source>
</evidence>
<comment type="subcellular location">
    <subcellularLocation>
        <location evidence="1">Membrane</location>
        <topology evidence="1">Multi-pass membrane protein</topology>
    </subcellularLocation>
</comment>
<dbReference type="InterPro" id="IPR000387">
    <property type="entry name" value="Tyr_Pase_dom"/>
</dbReference>
<dbReference type="CDD" id="cd14510">
    <property type="entry name" value="PTP_VSP_TPTE"/>
    <property type="match status" value="1"/>
</dbReference>
<comment type="caution">
    <text evidence="10">The sequence shown here is derived from an EMBL/GenBank/DDBJ whole genome shotgun (WGS) entry which is preliminary data.</text>
</comment>
<dbReference type="AlphaFoldDB" id="A0ABD0J3T7"/>
<gene>
    <name evidence="10" type="ORF">BaRGS_00039267</name>
</gene>
<organism evidence="10 11">
    <name type="scientific">Batillaria attramentaria</name>
    <dbReference type="NCBI Taxonomy" id="370345"/>
    <lineage>
        <taxon>Eukaryota</taxon>
        <taxon>Metazoa</taxon>
        <taxon>Spiralia</taxon>
        <taxon>Lophotrochozoa</taxon>
        <taxon>Mollusca</taxon>
        <taxon>Gastropoda</taxon>
        <taxon>Caenogastropoda</taxon>
        <taxon>Sorbeoconcha</taxon>
        <taxon>Cerithioidea</taxon>
        <taxon>Batillariidae</taxon>
        <taxon>Batillaria</taxon>
    </lineage>
</organism>
<dbReference type="InterPro" id="IPR027359">
    <property type="entry name" value="Volt_channel_dom_sf"/>
</dbReference>
<dbReference type="PANTHER" id="PTHR12305">
    <property type="entry name" value="PHOSPHATASE WITH HOMOLOGY TO TENSIN"/>
    <property type="match status" value="1"/>
</dbReference>
<evidence type="ECO:0000256" key="4">
    <source>
        <dbReference type="ARBA" id="ARBA00022989"/>
    </source>
</evidence>
<dbReference type="PROSITE" id="PS50056">
    <property type="entry name" value="TYR_PHOSPHATASE_2"/>
    <property type="match status" value="1"/>
</dbReference>
<dbReference type="GO" id="GO:0016020">
    <property type="term" value="C:membrane"/>
    <property type="evidence" value="ECO:0007669"/>
    <property type="project" value="UniProtKB-SubCell"/>
</dbReference>
<reference evidence="10 11" key="1">
    <citation type="journal article" date="2023" name="Sci. Data">
        <title>Genome assembly of the Korean intertidal mud-creeper Batillaria attramentaria.</title>
        <authorList>
            <person name="Patra A.K."/>
            <person name="Ho P.T."/>
            <person name="Jun S."/>
            <person name="Lee S.J."/>
            <person name="Kim Y."/>
            <person name="Won Y.J."/>
        </authorList>
    </citation>
    <scope>NUCLEOTIDE SEQUENCE [LARGE SCALE GENOMIC DNA]</scope>
    <source>
        <strain evidence="10">Wonlab-2016</strain>
    </source>
</reference>
<keyword evidence="5 6" id="KW-0472">Membrane</keyword>
<dbReference type="InterPro" id="IPR029023">
    <property type="entry name" value="Tensin_phosphatase"/>
</dbReference>
<evidence type="ECO:0000259" key="7">
    <source>
        <dbReference type="PROSITE" id="PS50056"/>
    </source>
</evidence>
<dbReference type="SUPFAM" id="SSF49562">
    <property type="entry name" value="C2 domain (Calcium/lipid-binding domain, CaLB)"/>
    <property type="match status" value="1"/>
</dbReference>
<dbReference type="InterPro" id="IPR045102">
    <property type="entry name" value="PTP_VSP_TPTE"/>
</dbReference>
<dbReference type="Gene3D" id="2.60.40.1110">
    <property type="match status" value="1"/>
</dbReference>
<dbReference type="PROSITE" id="PS00383">
    <property type="entry name" value="TYR_PHOSPHATASE_1"/>
    <property type="match status" value="1"/>
</dbReference>
<feature type="domain" description="C2 tensin-type" evidence="9">
    <location>
        <begin position="356"/>
        <end position="486"/>
    </location>
</feature>
<dbReference type="Pfam" id="PF22784">
    <property type="entry name" value="PTP-SAK"/>
    <property type="match status" value="1"/>
</dbReference>
<dbReference type="FunFam" id="2.60.40.1110:FF:000004">
    <property type="entry name" value="Voltage-sensor containing phosphatase"/>
    <property type="match status" value="1"/>
</dbReference>
<evidence type="ECO:0000256" key="3">
    <source>
        <dbReference type="ARBA" id="ARBA00022801"/>
    </source>
</evidence>
<dbReference type="InterPro" id="IPR014020">
    <property type="entry name" value="Tensin_C2-dom"/>
</dbReference>
<keyword evidence="2 6" id="KW-0812">Transmembrane</keyword>
<keyword evidence="4 6" id="KW-1133">Transmembrane helix</keyword>
<evidence type="ECO:0000313" key="10">
    <source>
        <dbReference type="EMBL" id="KAK7457270.1"/>
    </source>
</evidence>
<dbReference type="SMART" id="SM01326">
    <property type="entry name" value="PTEN_C2"/>
    <property type="match status" value="1"/>
</dbReference>
<evidence type="ECO:0000256" key="1">
    <source>
        <dbReference type="ARBA" id="ARBA00004141"/>
    </source>
</evidence>
<dbReference type="InterPro" id="IPR029021">
    <property type="entry name" value="Prot-tyrosine_phosphatase-like"/>
</dbReference>
<evidence type="ECO:0000256" key="2">
    <source>
        <dbReference type="ARBA" id="ARBA00022692"/>
    </source>
</evidence>
<dbReference type="GO" id="GO:0016791">
    <property type="term" value="F:phosphatase activity"/>
    <property type="evidence" value="ECO:0007669"/>
    <property type="project" value="UniProtKB-ARBA"/>
</dbReference>
<keyword evidence="3" id="KW-0378">Hydrolase</keyword>
<proteinExistence type="predicted"/>
<feature type="transmembrane region" description="Helical" evidence="6">
    <location>
        <begin position="103"/>
        <end position="122"/>
    </location>
</feature>
<dbReference type="Pfam" id="PF10409">
    <property type="entry name" value="PTEN_C2"/>
    <property type="match status" value="1"/>
</dbReference>
<dbReference type="EMBL" id="JACVVK020000675">
    <property type="protein sequence ID" value="KAK7457270.1"/>
    <property type="molecule type" value="Genomic_DNA"/>
</dbReference>
<feature type="domain" description="Tyrosine specific protein phosphatases" evidence="7">
    <location>
        <begin position="258"/>
        <end position="321"/>
    </location>
</feature>
<dbReference type="SUPFAM" id="SSF52799">
    <property type="entry name" value="(Phosphotyrosine protein) phosphatases II"/>
    <property type="match status" value="1"/>
</dbReference>
<feature type="domain" description="Phosphatase tensin-type" evidence="8">
    <location>
        <begin position="173"/>
        <end position="349"/>
    </location>
</feature>
<evidence type="ECO:0000256" key="6">
    <source>
        <dbReference type="SAM" id="Phobius"/>
    </source>
</evidence>
<dbReference type="Gene3D" id="3.90.190.10">
    <property type="entry name" value="Protein tyrosine phosphatase superfamily"/>
    <property type="match status" value="1"/>
</dbReference>
<keyword evidence="11" id="KW-1185">Reference proteome</keyword>
<dbReference type="PROSITE" id="PS51182">
    <property type="entry name" value="C2_TENSIN"/>
    <property type="match status" value="1"/>
</dbReference>
<dbReference type="Gene3D" id="1.20.120.350">
    <property type="entry name" value="Voltage-gated potassium channels. Chain C"/>
    <property type="match status" value="1"/>
</dbReference>
<evidence type="ECO:0000313" key="11">
    <source>
        <dbReference type="Proteomes" id="UP001519460"/>
    </source>
</evidence>
<feature type="transmembrane region" description="Helical" evidence="6">
    <location>
        <begin position="72"/>
        <end position="91"/>
    </location>
</feature>
<accession>A0ABD0J3T7</accession>
<dbReference type="Proteomes" id="UP001519460">
    <property type="component" value="Unassembled WGS sequence"/>
</dbReference>
<evidence type="ECO:0000256" key="5">
    <source>
        <dbReference type="ARBA" id="ARBA00023136"/>
    </source>
</evidence>
<evidence type="ECO:0000259" key="9">
    <source>
        <dbReference type="PROSITE" id="PS51182"/>
    </source>
</evidence>
<dbReference type="InterPro" id="IPR051281">
    <property type="entry name" value="Dual-spec_lipid-protein_phosph"/>
</dbReference>
<dbReference type="PANTHER" id="PTHR12305:SF60">
    <property type="entry name" value="PHOSPHATIDYLINOSITOL 3,4,5-TRISPHOSPHATE 3-PHOSPHATASE TPTE2-RELATED"/>
    <property type="match status" value="1"/>
</dbReference>
<dbReference type="InterPro" id="IPR035892">
    <property type="entry name" value="C2_domain_sf"/>
</dbReference>
<name>A0ABD0J3T7_9CAEN</name>